<evidence type="ECO:0000256" key="2">
    <source>
        <dbReference type="ARBA" id="ARBA00009396"/>
    </source>
</evidence>
<dbReference type="KEGG" id="vte:BHY08_09730"/>
<dbReference type="Pfam" id="PF08502">
    <property type="entry name" value="LeuA_dimer"/>
    <property type="match status" value="1"/>
</dbReference>
<dbReference type="SUPFAM" id="SSF51569">
    <property type="entry name" value="Aldolase"/>
    <property type="match status" value="1"/>
</dbReference>
<keyword evidence="11" id="KW-0963">Cytoplasm</keyword>
<keyword evidence="6 11" id="KW-0028">Amino-acid biosynthesis</keyword>
<dbReference type="Gene3D" id="3.20.20.70">
    <property type="entry name" value="Aldolase class I"/>
    <property type="match status" value="1"/>
</dbReference>
<dbReference type="FunFam" id="1.10.238.260:FF:000001">
    <property type="entry name" value="2-isopropylmalate synthase"/>
    <property type="match status" value="1"/>
</dbReference>
<dbReference type="EMBL" id="CP017267">
    <property type="protein sequence ID" value="APB32062.1"/>
    <property type="molecule type" value="Genomic_DNA"/>
</dbReference>
<dbReference type="Pfam" id="PF22617">
    <property type="entry name" value="HCS_D2"/>
    <property type="match status" value="1"/>
</dbReference>
<evidence type="ECO:0000256" key="11">
    <source>
        <dbReference type="HAMAP-Rule" id="MF_01025"/>
    </source>
</evidence>
<dbReference type="InterPro" id="IPR002034">
    <property type="entry name" value="AIPM/Hcit_synth_CS"/>
</dbReference>
<dbReference type="PROSITE" id="PS00816">
    <property type="entry name" value="AIPM_HOMOCIT_SYNTH_2"/>
    <property type="match status" value="1"/>
</dbReference>
<evidence type="ECO:0000256" key="5">
    <source>
        <dbReference type="ARBA" id="ARBA00022430"/>
    </source>
</evidence>
<dbReference type="Pfam" id="PF00682">
    <property type="entry name" value="HMGL-like"/>
    <property type="match status" value="1"/>
</dbReference>
<dbReference type="SMART" id="SM00917">
    <property type="entry name" value="LeuA_dimer"/>
    <property type="match status" value="1"/>
</dbReference>
<name>A0A1J0A7Z7_9ENTE</name>
<evidence type="ECO:0000313" key="14">
    <source>
        <dbReference type="Proteomes" id="UP000191200"/>
    </source>
</evidence>
<dbReference type="EC" id="2.3.3.13" evidence="3 11"/>
<comment type="similarity">
    <text evidence="2 11">Belongs to the alpha-IPM synthase/homocitrate synthase family. LeuA type 1 subfamily.</text>
</comment>
<dbReference type="CDD" id="cd07940">
    <property type="entry name" value="DRE_TIM_IPMS"/>
    <property type="match status" value="1"/>
</dbReference>
<feature type="domain" description="Pyruvate carboxyltransferase" evidence="12">
    <location>
        <begin position="4"/>
        <end position="266"/>
    </location>
</feature>
<dbReference type="SUPFAM" id="SSF110921">
    <property type="entry name" value="2-isopropylmalate synthase LeuA, allosteric (dimerisation) domain"/>
    <property type="match status" value="1"/>
</dbReference>
<keyword evidence="10 11" id="KW-0100">Branched-chain amino acid biosynthesis</keyword>
<protein>
    <recommendedName>
        <fullName evidence="4 11">2-isopropylmalate synthase</fullName>
        <ecNumber evidence="3 11">2.3.3.13</ecNumber>
    </recommendedName>
    <alternativeName>
        <fullName evidence="11">Alpha-IPM synthase</fullName>
    </alternativeName>
    <alternativeName>
        <fullName evidence="11">Alpha-isopropylmalate synthase</fullName>
    </alternativeName>
</protein>
<dbReference type="InterPro" id="IPR036230">
    <property type="entry name" value="LeuA_allosteric_dom_sf"/>
</dbReference>
<keyword evidence="5 11" id="KW-0432">Leucine biosynthesis</keyword>
<dbReference type="STRING" id="519472.BHY08_09730"/>
<dbReference type="HAMAP" id="MF_01025">
    <property type="entry name" value="LeuA_type1"/>
    <property type="match status" value="1"/>
</dbReference>
<evidence type="ECO:0000313" key="13">
    <source>
        <dbReference type="EMBL" id="APB32062.1"/>
    </source>
</evidence>
<dbReference type="InterPro" id="IPR005671">
    <property type="entry name" value="LeuA_bact_synth"/>
</dbReference>
<dbReference type="Gene3D" id="1.10.238.260">
    <property type="match status" value="1"/>
</dbReference>
<evidence type="ECO:0000256" key="7">
    <source>
        <dbReference type="ARBA" id="ARBA00022679"/>
    </source>
</evidence>
<comment type="function">
    <text evidence="11">Catalyzes the condensation of the acetyl group of acetyl-CoA with 3-methyl-2-oxobutanoate (2-ketoisovalerate) to form 3-carboxy-3-hydroxy-4-methylpentanoate (2-isopropylmalate).</text>
</comment>
<dbReference type="PROSITE" id="PS50991">
    <property type="entry name" value="PYR_CT"/>
    <property type="match status" value="1"/>
</dbReference>
<feature type="region of interest" description="Regulatory domain" evidence="11">
    <location>
        <begin position="391"/>
        <end position="508"/>
    </location>
</feature>
<keyword evidence="7 11" id="KW-0808">Transferase</keyword>
<proteinExistence type="inferred from homology"/>
<dbReference type="InterPro" id="IPR000891">
    <property type="entry name" value="PYR_CT"/>
</dbReference>
<evidence type="ECO:0000256" key="10">
    <source>
        <dbReference type="ARBA" id="ARBA00023304"/>
    </source>
</evidence>
<comment type="catalytic activity">
    <reaction evidence="11">
        <text>3-methyl-2-oxobutanoate + acetyl-CoA + H2O = (2S)-2-isopropylmalate + CoA + H(+)</text>
        <dbReference type="Rhea" id="RHEA:21524"/>
        <dbReference type="ChEBI" id="CHEBI:1178"/>
        <dbReference type="ChEBI" id="CHEBI:11851"/>
        <dbReference type="ChEBI" id="CHEBI:15377"/>
        <dbReference type="ChEBI" id="CHEBI:15378"/>
        <dbReference type="ChEBI" id="CHEBI:57287"/>
        <dbReference type="ChEBI" id="CHEBI:57288"/>
        <dbReference type="EC" id="2.3.3.13"/>
    </reaction>
</comment>
<dbReference type="FunFam" id="3.20.20.70:FF:000010">
    <property type="entry name" value="2-isopropylmalate synthase"/>
    <property type="match status" value="1"/>
</dbReference>
<dbReference type="GO" id="GO:0030145">
    <property type="term" value="F:manganese ion binding"/>
    <property type="evidence" value="ECO:0007669"/>
    <property type="project" value="UniProtKB-UniRule"/>
</dbReference>
<dbReference type="GO" id="GO:0005737">
    <property type="term" value="C:cytoplasm"/>
    <property type="evidence" value="ECO:0007669"/>
    <property type="project" value="UniProtKB-UniRule"/>
</dbReference>
<dbReference type="FunFam" id="3.30.160.270:FF:000003">
    <property type="entry name" value="2-isopropylmalate synthase"/>
    <property type="match status" value="1"/>
</dbReference>
<evidence type="ECO:0000256" key="4">
    <source>
        <dbReference type="ARBA" id="ARBA00018198"/>
    </source>
</evidence>
<dbReference type="Gene3D" id="3.30.160.270">
    <property type="match status" value="1"/>
</dbReference>
<evidence type="ECO:0000256" key="3">
    <source>
        <dbReference type="ARBA" id="ARBA00012973"/>
    </source>
</evidence>
<keyword evidence="14" id="KW-1185">Reference proteome</keyword>
<dbReference type="UniPathway" id="UPA00048">
    <property type="reaction ID" value="UER00070"/>
</dbReference>
<dbReference type="OrthoDB" id="9804858at2"/>
<accession>A0A1J0A7Z7</accession>
<keyword evidence="9 11" id="KW-0464">Manganese</keyword>
<dbReference type="GO" id="GO:0003985">
    <property type="term" value="F:acetyl-CoA C-acetyltransferase activity"/>
    <property type="evidence" value="ECO:0007669"/>
    <property type="project" value="UniProtKB-UniRule"/>
</dbReference>
<evidence type="ECO:0000256" key="9">
    <source>
        <dbReference type="ARBA" id="ARBA00023211"/>
    </source>
</evidence>
<dbReference type="PROSITE" id="PS00815">
    <property type="entry name" value="AIPM_HOMOCIT_SYNTH_1"/>
    <property type="match status" value="1"/>
</dbReference>
<dbReference type="InterPro" id="IPR013785">
    <property type="entry name" value="Aldolase_TIM"/>
</dbReference>
<evidence type="ECO:0000256" key="6">
    <source>
        <dbReference type="ARBA" id="ARBA00022605"/>
    </source>
</evidence>
<comment type="subunit">
    <text evidence="11">Homodimer.</text>
</comment>
<feature type="binding site" evidence="11">
    <location>
        <position position="13"/>
    </location>
    <ligand>
        <name>Mn(2+)</name>
        <dbReference type="ChEBI" id="CHEBI:29035"/>
    </ligand>
</feature>
<comment type="cofactor">
    <cofactor evidence="11">
        <name>Mn(2+)</name>
        <dbReference type="ChEBI" id="CHEBI:29035"/>
    </cofactor>
</comment>
<dbReference type="NCBIfam" id="TIGR00973">
    <property type="entry name" value="leuA_bact"/>
    <property type="match status" value="1"/>
</dbReference>
<dbReference type="RefSeq" id="WP_071457671.1">
    <property type="nucleotide sequence ID" value="NZ_CP017267.1"/>
</dbReference>
<organism evidence="13 14">
    <name type="scientific">Vagococcus teuberi</name>
    <dbReference type="NCBI Taxonomy" id="519472"/>
    <lineage>
        <taxon>Bacteria</taxon>
        <taxon>Bacillati</taxon>
        <taxon>Bacillota</taxon>
        <taxon>Bacilli</taxon>
        <taxon>Lactobacillales</taxon>
        <taxon>Enterococcaceae</taxon>
        <taxon>Vagococcus</taxon>
    </lineage>
</organism>
<gene>
    <name evidence="11" type="primary">leuA</name>
    <name evidence="13" type="ORF">BHY08_09730</name>
</gene>
<reference evidence="13 14" key="1">
    <citation type="submission" date="2016-09" db="EMBL/GenBank/DDBJ databases">
        <title>Vagococcus teuberi sp. nov., isolated from the Malian artisanal sour milk fene.</title>
        <authorList>
            <person name="Wullschleger S."/>
            <person name="Seifert C."/>
            <person name="Baumgartner S."/>
            <person name="Lacroix C."/>
            <person name="Bonfoh B."/>
            <person name="Stevens M.J."/>
            <person name="Meile L."/>
        </authorList>
    </citation>
    <scope>NUCLEOTIDE SEQUENCE [LARGE SCALE GENOMIC DNA]</scope>
    <source>
        <strain evidence="13 14">DSM 21459</strain>
    </source>
</reference>
<dbReference type="GO" id="GO:0003852">
    <property type="term" value="F:2-isopropylmalate synthase activity"/>
    <property type="evidence" value="ECO:0007669"/>
    <property type="project" value="UniProtKB-UniRule"/>
</dbReference>
<feature type="binding site" evidence="11">
    <location>
        <position position="237"/>
    </location>
    <ligand>
        <name>Mn(2+)</name>
        <dbReference type="ChEBI" id="CHEBI:29035"/>
    </ligand>
</feature>
<keyword evidence="8 11" id="KW-0479">Metal-binding</keyword>
<evidence type="ECO:0000259" key="12">
    <source>
        <dbReference type="PROSITE" id="PS50991"/>
    </source>
</evidence>
<sequence>MKTIQFFDTSLRDGEQTPGVNFNTAEKVRIAKQLESYGIDALEAGFPITSPGDFEAVSEIAKAVDKMTVVGLARCRKKDIDAAYEALKHANHPQIHVFLATSEIHMKYKLHMSEEEVLASIKEHVAYAKSLFENVQFSPEDATRTEKEFLVKAIQTAVDAGATIINVPDTVGYSNPTEYGELFQYITSNCQNIDNVIFSCHCHNDLGMATANALAAIENGAGRVEGTINGIGERAGNTAIEEVALALHIRQDFYQAKTNIILEKTKMTSDLISRLSGIPIHKTKPIIGGNAFAHESGIHQDGVLKHPDTYEIMTPQLIGLKTNHLPLGKLSGSHAFGQKLIELGYTNLTPEEQQILFDEFKVLADKKKNILDRDIHALVAGNTISTSQSLELKNLQLQFTSNGQQAAVIEIETAENDQLSDSATGLGSIQAIYNTINRIMDKDVQLDAFRIESLTSGKDAQAEVHVEVSDPETQESVHGVGIDFDILTASAKAYLNAFSKLREGEKRD</sequence>
<comment type="pathway">
    <text evidence="1 11">Amino-acid biosynthesis; L-leucine biosynthesis; L-leucine from 3-methyl-2-oxobutanoate: step 1/4.</text>
</comment>
<evidence type="ECO:0000256" key="1">
    <source>
        <dbReference type="ARBA" id="ARBA00004689"/>
    </source>
</evidence>
<dbReference type="PANTHER" id="PTHR10277">
    <property type="entry name" value="HOMOCITRATE SYNTHASE-RELATED"/>
    <property type="match status" value="1"/>
</dbReference>
<dbReference type="NCBIfam" id="NF002088">
    <property type="entry name" value="PRK00915.1-5"/>
    <property type="match status" value="1"/>
</dbReference>
<dbReference type="Proteomes" id="UP000191200">
    <property type="component" value="Chromosome"/>
</dbReference>
<dbReference type="NCBIfam" id="NF002086">
    <property type="entry name" value="PRK00915.1-3"/>
    <property type="match status" value="1"/>
</dbReference>
<dbReference type="InterPro" id="IPR013709">
    <property type="entry name" value="2-isopropylmalate_synth_dimer"/>
</dbReference>
<feature type="binding site" evidence="11">
    <location>
        <position position="203"/>
    </location>
    <ligand>
        <name>Mn(2+)</name>
        <dbReference type="ChEBI" id="CHEBI:29035"/>
    </ligand>
</feature>
<dbReference type="InterPro" id="IPR050073">
    <property type="entry name" value="2-IPM_HCS-like"/>
</dbReference>
<feature type="binding site" evidence="11">
    <location>
        <position position="201"/>
    </location>
    <ligand>
        <name>Mn(2+)</name>
        <dbReference type="ChEBI" id="CHEBI:29035"/>
    </ligand>
</feature>
<dbReference type="GO" id="GO:0009098">
    <property type="term" value="P:L-leucine biosynthetic process"/>
    <property type="evidence" value="ECO:0007669"/>
    <property type="project" value="UniProtKB-UniRule"/>
</dbReference>
<dbReference type="PANTHER" id="PTHR10277:SF9">
    <property type="entry name" value="2-ISOPROPYLMALATE SYNTHASE 1, CHLOROPLASTIC-RELATED"/>
    <property type="match status" value="1"/>
</dbReference>
<dbReference type="AlphaFoldDB" id="A0A1J0A7Z7"/>
<dbReference type="InterPro" id="IPR054691">
    <property type="entry name" value="LeuA/HCS_post-cat"/>
</dbReference>
<evidence type="ECO:0000256" key="8">
    <source>
        <dbReference type="ARBA" id="ARBA00022723"/>
    </source>
</evidence>